<protein>
    <submittedName>
        <fullName evidence="2">Uncharacterized protein</fullName>
    </submittedName>
</protein>
<accession>A0A951</accession>
<feature type="transmembrane region" description="Helical" evidence="1">
    <location>
        <begin position="64"/>
        <end position="83"/>
    </location>
</feature>
<dbReference type="EMBL" id="AB263749">
    <property type="protein sequence ID" value="BAF36356.1"/>
    <property type="molecule type" value="Genomic_DNA"/>
</dbReference>
<evidence type="ECO:0000313" key="2">
    <source>
        <dbReference type="EMBL" id="BAF36356.1"/>
    </source>
</evidence>
<dbReference type="AlphaFoldDB" id="A0A951"/>
<organism evidence="2">
    <name type="scientific">Ipomoea trifida</name>
    <name type="common">Morning glory</name>
    <dbReference type="NCBI Taxonomy" id="35884"/>
    <lineage>
        <taxon>Eukaryota</taxon>
        <taxon>Viridiplantae</taxon>
        <taxon>Streptophyta</taxon>
        <taxon>Embryophyta</taxon>
        <taxon>Tracheophyta</taxon>
        <taxon>Spermatophyta</taxon>
        <taxon>Magnoliopsida</taxon>
        <taxon>eudicotyledons</taxon>
        <taxon>Gunneridae</taxon>
        <taxon>Pentapetalae</taxon>
        <taxon>asterids</taxon>
        <taxon>lamiids</taxon>
        <taxon>Solanales</taxon>
        <taxon>Convolvulaceae</taxon>
        <taxon>Ipomoeeae</taxon>
        <taxon>Ipomoea</taxon>
    </lineage>
</organism>
<proteinExistence type="predicted"/>
<evidence type="ECO:0000256" key="1">
    <source>
        <dbReference type="SAM" id="Phobius"/>
    </source>
</evidence>
<keyword evidence="1" id="KW-0812">Transmembrane</keyword>
<keyword evidence="1" id="KW-0472">Membrane</keyword>
<name>A0A951_IPOTF</name>
<keyword evidence="1" id="KW-1133">Transmembrane helix</keyword>
<sequence length="86" mass="9273">MAATSAKHIAAAFDGRGKSWRRWPSHEPPPCDFYSSDSNCNVAPSLLRPGVRSGSGYGFDGGGWVSPVSGLGLLFGFPFWFCYHCS</sequence>
<reference evidence="2" key="1">
    <citation type="journal article" date="2007" name="Sex. Plant Reprod.">
        <title>Physical size of the S locus region defined by genetic recombination and genome sequencing in Ipomoea trifida, Convolvulaceae.</title>
        <authorList>
            <person name="Rahman M.H."/>
            <person name="Tsuchiya T."/>
            <person name="Suwabe K."/>
            <person name="Kohori J."/>
            <person name="Tomita R.N."/>
            <person name="Kagaya Y."/>
            <person name="Kobayashi I."/>
            <person name="Kakeda K."/>
            <person name="Kowyama Y."/>
        </authorList>
    </citation>
    <scope>NUCLEOTIDE SEQUENCE</scope>
</reference>